<organism evidence="8 9">
    <name type="scientific">Bermanella marisrubri</name>
    <dbReference type="NCBI Taxonomy" id="207949"/>
    <lineage>
        <taxon>Bacteria</taxon>
        <taxon>Pseudomonadati</taxon>
        <taxon>Pseudomonadota</taxon>
        <taxon>Gammaproteobacteria</taxon>
        <taxon>Oceanospirillales</taxon>
        <taxon>Oceanospirillaceae</taxon>
        <taxon>Bermanella</taxon>
    </lineage>
</organism>
<proteinExistence type="predicted"/>
<gene>
    <name evidence="8" type="ORF">RED65_02278</name>
</gene>
<dbReference type="RefSeq" id="WP_007019312.1">
    <property type="nucleotide sequence ID" value="NZ_CH724123.1"/>
</dbReference>
<dbReference type="GO" id="GO:0006508">
    <property type="term" value="P:proteolysis"/>
    <property type="evidence" value="ECO:0007669"/>
    <property type="project" value="UniProtKB-KW"/>
</dbReference>
<dbReference type="Pfam" id="PF13517">
    <property type="entry name" value="FG-GAP_3"/>
    <property type="match status" value="1"/>
</dbReference>
<keyword evidence="2" id="KW-0479">Metal-binding</keyword>
<dbReference type="InterPro" id="IPR001818">
    <property type="entry name" value="Pept_M10_metallopeptidase"/>
</dbReference>
<dbReference type="SUPFAM" id="SSF69318">
    <property type="entry name" value="Integrin alpha N-terminal domain"/>
    <property type="match status" value="1"/>
</dbReference>
<accession>Q1MYD4</accession>
<dbReference type="GO" id="GO:0004222">
    <property type="term" value="F:metalloendopeptidase activity"/>
    <property type="evidence" value="ECO:0007669"/>
    <property type="project" value="InterPro"/>
</dbReference>
<dbReference type="InterPro" id="IPR024079">
    <property type="entry name" value="MetalloPept_cat_dom_sf"/>
</dbReference>
<dbReference type="STRING" id="207949.RED65_02278"/>
<name>Q1MYD4_9GAMM</name>
<evidence type="ECO:0000256" key="1">
    <source>
        <dbReference type="ARBA" id="ARBA00022670"/>
    </source>
</evidence>
<dbReference type="Proteomes" id="UP000004263">
    <property type="component" value="Unassembled WGS sequence"/>
</dbReference>
<sequence>MKRPLHSILLCLIFLFSIQAQAAYWPCTDTVKYRIDNYHPSIFPSVQQAIIAQALNKWAPYFRVNFQQVSSGPARLVFRWDTSGFYGSAGQMTQLVRGDDINDSNPGLIKLNLTKSWSISSGSTPYHHLESVLLFGIGQAMGLPTRTFPGPVMYYNYQGVNNVLTLNDIHWSQYLQAKLAKCNPYWEYDQGNDGQHFTQTNANSTSLNNWSISNTDVYLSGNFTNDFGQELLMIKPGVQAVLANRYISSGLNQWTEIYTQNYPFGSHWWGNAQDQHVAGDFNGDGFDEILLANPNGQYKTFQYTNGYWQQIQAAVNGDIDNGDRLLSGDFNGDGVDELMQIKPSQGKHATMRYNSQTQNWDIINQGQSGSIYWWTLSPSDQYLTGDFNGDGRDELLALNPNGWHHTMYWTGSQWAYLEGDGSGTIAWWQISSSDKYAVVDVQNDGYDELVAINSNNGWSHTIKYQNGQWQFMSGNDGDSAIGYWDISANDLIVPNVPRDGELMILNSSGWWKIVGY</sequence>
<evidence type="ECO:0000256" key="6">
    <source>
        <dbReference type="SAM" id="SignalP"/>
    </source>
</evidence>
<keyword evidence="5" id="KW-0862">Zinc</keyword>
<keyword evidence="4" id="KW-0378">Hydrolase</keyword>
<dbReference type="HOGENOM" id="CLU_527535_0_0_6"/>
<keyword evidence="3 6" id="KW-0732">Signal</keyword>
<keyword evidence="9" id="KW-1185">Reference proteome</keyword>
<dbReference type="EMBL" id="AAQH01000026">
    <property type="protein sequence ID" value="EAT11011.1"/>
    <property type="molecule type" value="Genomic_DNA"/>
</dbReference>
<feature type="signal peptide" evidence="6">
    <location>
        <begin position="1"/>
        <end position="22"/>
    </location>
</feature>
<evidence type="ECO:0000256" key="2">
    <source>
        <dbReference type="ARBA" id="ARBA00022723"/>
    </source>
</evidence>
<evidence type="ECO:0000256" key="3">
    <source>
        <dbReference type="ARBA" id="ARBA00022729"/>
    </source>
</evidence>
<dbReference type="InterPro" id="IPR028994">
    <property type="entry name" value="Integrin_alpha_N"/>
</dbReference>
<dbReference type="GO" id="GO:0008270">
    <property type="term" value="F:zinc ion binding"/>
    <property type="evidence" value="ECO:0007669"/>
    <property type="project" value="InterPro"/>
</dbReference>
<dbReference type="AlphaFoldDB" id="Q1MYD4"/>
<dbReference type="Gene3D" id="3.40.390.10">
    <property type="entry name" value="Collagenase (Catalytic Domain)"/>
    <property type="match status" value="1"/>
</dbReference>
<feature type="chain" id="PRO_5004194429" description="Peptidase M10 metallopeptidase domain-containing protein" evidence="6">
    <location>
        <begin position="23"/>
        <end position="516"/>
    </location>
</feature>
<dbReference type="GO" id="GO:0031012">
    <property type="term" value="C:extracellular matrix"/>
    <property type="evidence" value="ECO:0007669"/>
    <property type="project" value="InterPro"/>
</dbReference>
<evidence type="ECO:0000313" key="8">
    <source>
        <dbReference type="EMBL" id="EAT11011.1"/>
    </source>
</evidence>
<protein>
    <recommendedName>
        <fullName evidence="7">Peptidase M10 metallopeptidase domain-containing protein</fullName>
    </recommendedName>
</protein>
<dbReference type="OrthoDB" id="9815414at2"/>
<reference evidence="8 9" key="1">
    <citation type="submission" date="2006-03" db="EMBL/GenBank/DDBJ databases">
        <authorList>
            <person name="Pinhassi J."/>
            <person name="Pedros-Alio C."/>
            <person name="Ferriera S."/>
            <person name="Johnson J."/>
            <person name="Kravitz S."/>
            <person name="Halpern A."/>
            <person name="Remington K."/>
            <person name="Beeson K."/>
            <person name="Tran B."/>
            <person name="Rogers Y.-H."/>
            <person name="Friedman R."/>
            <person name="Venter J.C."/>
        </authorList>
    </citation>
    <scope>NUCLEOTIDE SEQUENCE [LARGE SCALE GENOMIC DNA]</scope>
    <source>
        <strain evidence="8 9">RED65</strain>
    </source>
</reference>
<evidence type="ECO:0000259" key="7">
    <source>
        <dbReference type="Pfam" id="PF00413"/>
    </source>
</evidence>
<dbReference type="InterPro" id="IPR013517">
    <property type="entry name" value="FG-GAP"/>
</dbReference>
<keyword evidence="1" id="KW-0645">Protease</keyword>
<dbReference type="Pfam" id="PF00413">
    <property type="entry name" value="Peptidase_M10"/>
    <property type="match status" value="1"/>
</dbReference>
<feature type="domain" description="Peptidase M10 metallopeptidase" evidence="7">
    <location>
        <begin position="25"/>
        <end position="170"/>
    </location>
</feature>
<dbReference type="SUPFAM" id="SSF55486">
    <property type="entry name" value="Metalloproteases ('zincins'), catalytic domain"/>
    <property type="match status" value="1"/>
</dbReference>
<evidence type="ECO:0000313" key="9">
    <source>
        <dbReference type="Proteomes" id="UP000004263"/>
    </source>
</evidence>
<evidence type="ECO:0000256" key="4">
    <source>
        <dbReference type="ARBA" id="ARBA00022801"/>
    </source>
</evidence>
<evidence type="ECO:0000256" key="5">
    <source>
        <dbReference type="ARBA" id="ARBA00022833"/>
    </source>
</evidence>
<dbReference type="Gene3D" id="2.130.10.130">
    <property type="entry name" value="Integrin alpha, N-terminal"/>
    <property type="match status" value="1"/>
</dbReference>
<comment type="caution">
    <text evidence="8">The sequence shown here is derived from an EMBL/GenBank/DDBJ whole genome shotgun (WGS) entry which is preliminary data.</text>
</comment>